<dbReference type="EMBL" id="VSRR010034312">
    <property type="protein sequence ID" value="MPC72197.1"/>
    <property type="molecule type" value="Genomic_DNA"/>
</dbReference>
<organism evidence="2 3">
    <name type="scientific">Portunus trituberculatus</name>
    <name type="common">Swimming crab</name>
    <name type="synonym">Neptunus trituberculatus</name>
    <dbReference type="NCBI Taxonomy" id="210409"/>
    <lineage>
        <taxon>Eukaryota</taxon>
        <taxon>Metazoa</taxon>
        <taxon>Ecdysozoa</taxon>
        <taxon>Arthropoda</taxon>
        <taxon>Crustacea</taxon>
        <taxon>Multicrustacea</taxon>
        <taxon>Malacostraca</taxon>
        <taxon>Eumalacostraca</taxon>
        <taxon>Eucarida</taxon>
        <taxon>Decapoda</taxon>
        <taxon>Pleocyemata</taxon>
        <taxon>Brachyura</taxon>
        <taxon>Eubrachyura</taxon>
        <taxon>Portunoidea</taxon>
        <taxon>Portunidae</taxon>
        <taxon>Portuninae</taxon>
        <taxon>Portunus</taxon>
    </lineage>
</organism>
<keyword evidence="3" id="KW-1185">Reference proteome</keyword>
<feature type="region of interest" description="Disordered" evidence="1">
    <location>
        <begin position="162"/>
        <end position="188"/>
    </location>
</feature>
<evidence type="ECO:0000313" key="3">
    <source>
        <dbReference type="Proteomes" id="UP000324222"/>
    </source>
</evidence>
<evidence type="ECO:0000256" key="1">
    <source>
        <dbReference type="SAM" id="MobiDB-lite"/>
    </source>
</evidence>
<evidence type="ECO:0000313" key="2">
    <source>
        <dbReference type="EMBL" id="MPC72197.1"/>
    </source>
</evidence>
<dbReference type="Proteomes" id="UP000324222">
    <property type="component" value="Unassembled WGS sequence"/>
</dbReference>
<feature type="region of interest" description="Disordered" evidence="1">
    <location>
        <begin position="1"/>
        <end position="21"/>
    </location>
</feature>
<proteinExistence type="predicted"/>
<accession>A0A5B7HSG6</accession>
<feature type="compositionally biased region" description="Basic residues" evidence="1">
    <location>
        <begin position="1"/>
        <end position="10"/>
    </location>
</feature>
<gene>
    <name evidence="2" type="ORF">E2C01_066494</name>
</gene>
<feature type="compositionally biased region" description="Low complexity" evidence="1">
    <location>
        <begin position="117"/>
        <end position="126"/>
    </location>
</feature>
<feature type="region of interest" description="Disordered" evidence="1">
    <location>
        <begin position="117"/>
        <end position="136"/>
    </location>
</feature>
<name>A0A5B7HSG6_PORTR</name>
<comment type="caution">
    <text evidence="2">The sequence shown here is derived from an EMBL/GenBank/DDBJ whole genome shotgun (WGS) entry which is preliminary data.</text>
</comment>
<sequence length="217" mass="23724">MHHNRTKVRKTKDGREALGGFRGSDQETRVCECGSQRKEGGWRVWGVREAGMRNACPGRAKLFCHAPGRAGIGSWQKHIECSGSESVVKPLPLPPTPLLLLLLLLLLLHSLPSLPASPPALSSQPSHSPPPHVHFSSHHSHLRYILRTDSVPRRPRRHSAVIATLPHAAIRQKTTREPPHHSSSAALPPLPVPARSPFLPLISVSATLSLCCLPFIN</sequence>
<protein>
    <submittedName>
        <fullName evidence="2">Uncharacterized protein</fullName>
    </submittedName>
</protein>
<reference evidence="2 3" key="1">
    <citation type="submission" date="2019-05" db="EMBL/GenBank/DDBJ databases">
        <title>Another draft genome of Portunus trituberculatus and its Hox gene families provides insights of decapod evolution.</title>
        <authorList>
            <person name="Jeong J.-H."/>
            <person name="Song I."/>
            <person name="Kim S."/>
            <person name="Choi T."/>
            <person name="Kim D."/>
            <person name="Ryu S."/>
            <person name="Kim W."/>
        </authorList>
    </citation>
    <scope>NUCLEOTIDE SEQUENCE [LARGE SCALE GENOMIC DNA]</scope>
    <source>
        <tissue evidence="2">Muscle</tissue>
    </source>
</reference>
<dbReference type="AlphaFoldDB" id="A0A5B7HSG6"/>